<keyword evidence="5" id="KW-0560">Oxidoreductase</keyword>
<dbReference type="InterPro" id="IPR011032">
    <property type="entry name" value="GroES-like_sf"/>
</dbReference>
<comment type="cofactor">
    <cofactor evidence="1">
        <name>Zn(2+)</name>
        <dbReference type="ChEBI" id="CHEBI:29105"/>
    </cofactor>
</comment>
<dbReference type="PROSITE" id="PS00059">
    <property type="entry name" value="ADH_ZINC"/>
    <property type="match status" value="1"/>
</dbReference>
<dbReference type="GO" id="GO:0005737">
    <property type="term" value="C:cytoplasm"/>
    <property type="evidence" value="ECO:0007669"/>
    <property type="project" value="TreeGrafter"/>
</dbReference>
<dbReference type="Gene3D" id="3.40.50.720">
    <property type="entry name" value="NAD(P)-binding Rossmann-like Domain"/>
    <property type="match status" value="1"/>
</dbReference>
<dbReference type="GO" id="GO:0008270">
    <property type="term" value="F:zinc ion binding"/>
    <property type="evidence" value="ECO:0007669"/>
    <property type="project" value="InterPro"/>
</dbReference>
<dbReference type="PANTHER" id="PTHR43161">
    <property type="entry name" value="SORBITOL DEHYDROGENASE"/>
    <property type="match status" value="1"/>
</dbReference>
<proteinExistence type="inferred from homology"/>
<dbReference type="GO" id="GO:0034079">
    <property type="term" value="P:butanediol biosynthetic process"/>
    <property type="evidence" value="ECO:0007669"/>
    <property type="project" value="TreeGrafter"/>
</dbReference>
<dbReference type="InterPro" id="IPR002328">
    <property type="entry name" value="ADH_Zn_CS"/>
</dbReference>
<comment type="similarity">
    <text evidence="2">Belongs to the zinc-containing alcohol dehydrogenase family.</text>
</comment>
<feature type="domain" description="Alcohol dehydrogenase-like C-terminal" evidence="6">
    <location>
        <begin position="163"/>
        <end position="294"/>
    </location>
</feature>
<evidence type="ECO:0000256" key="2">
    <source>
        <dbReference type="ARBA" id="ARBA00008072"/>
    </source>
</evidence>
<dbReference type="Pfam" id="PF00107">
    <property type="entry name" value="ADH_zinc_N"/>
    <property type="match status" value="1"/>
</dbReference>
<organism evidence="8">
    <name type="scientific">freshwater metagenome</name>
    <dbReference type="NCBI Taxonomy" id="449393"/>
    <lineage>
        <taxon>unclassified sequences</taxon>
        <taxon>metagenomes</taxon>
        <taxon>ecological metagenomes</taxon>
    </lineage>
</organism>
<dbReference type="GO" id="GO:0000721">
    <property type="term" value="F:(R,R)-butanediol dehydrogenase activity"/>
    <property type="evidence" value="ECO:0007669"/>
    <property type="project" value="TreeGrafter"/>
</dbReference>
<evidence type="ECO:0000313" key="8">
    <source>
        <dbReference type="EMBL" id="CAB4836207.1"/>
    </source>
</evidence>
<reference evidence="8" key="1">
    <citation type="submission" date="2020-05" db="EMBL/GenBank/DDBJ databases">
        <authorList>
            <person name="Chiriac C."/>
            <person name="Salcher M."/>
            <person name="Ghai R."/>
            <person name="Kavagutti S V."/>
        </authorList>
    </citation>
    <scope>NUCLEOTIDE SEQUENCE</scope>
</reference>
<dbReference type="InterPro" id="IPR013149">
    <property type="entry name" value="ADH-like_C"/>
</dbReference>
<evidence type="ECO:0000256" key="3">
    <source>
        <dbReference type="ARBA" id="ARBA00022723"/>
    </source>
</evidence>
<sequence length="336" mass="34823">MRSVAVFGPGDVRTIDAEAPRCGPRDVIVAMKACGVCGTDVTFAHLGGLPMGVGPCPLPLGHEPAGEVVEIGADVLDIALGTRVVFNPAFDDTDQIGCGSAQGALSELVAVRDAVLGRNVFRMPDEVPFEVAALTEPLSVALHAVNRAAPEPGQTAVVFGAGPVGVAIVVWLKLRGVRDVVSVDLSAERLRLAGVLGADATIEATDDVIAVLRSRHGTASVLGSPVAATDIWIDAAGAQQVIDTMLAGSRRHATVVIVAVYKHPVQFDLVTFLTKELRFTASIAYPTEFGDVAEAVAGNWERFAPMVTDRVPFADASDAIARAGASSAVGKVTVVF</sequence>
<evidence type="ECO:0000259" key="7">
    <source>
        <dbReference type="Pfam" id="PF08240"/>
    </source>
</evidence>
<gene>
    <name evidence="8" type="ORF">UFOPK3139_02751</name>
</gene>
<feature type="domain" description="Alcohol dehydrogenase-like N-terminal" evidence="7">
    <location>
        <begin position="23"/>
        <end position="113"/>
    </location>
</feature>
<dbReference type="InterPro" id="IPR036291">
    <property type="entry name" value="NAD(P)-bd_dom_sf"/>
</dbReference>
<dbReference type="SUPFAM" id="SSF51735">
    <property type="entry name" value="NAD(P)-binding Rossmann-fold domains"/>
    <property type="match status" value="1"/>
</dbReference>
<dbReference type="PANTHER" id="PTHR43161:SF23">
    <property type="entry name" value="(R,R)-BUTANEDIOL DEHYDROGENASE-RELATED"/>
    <property type="match status" value="1"/>
</dbReference>
<evidence type="ECO:0000259" key="6">
    <source>
        <dbReference type="Pfam" id="PF00107"/>
    </source>
</evidence>
<dbReference type="Gene3D" id="3.90.180.10">
    <property type="entry name" value="Medium-chain alcohol dehydrogenases, catalytic domain"/>
    <property type="match status" value="1"/>
</dbReference>
<evidence type="ECO:0000256" key="5">
    <source>
        <dbReference type="ARBA" id="ARBA00023002"/>
    </source>
</evidence>
<dbReference type="Pfam" id="PF08240">
    <property type="entry name" value="ADH_N"/>
    <property type="match status" value="1"/>
</dbReference>
<dbReference type="InterPro" id="IPR013154">
    <property type="entry name" value="ADH-like_N"/>
</dbReference>
<accession>A0A6J7ATT6</accession>
<keyword evidence="3" id="KW-0479">Metal-binding</keyword>
<name>A0A6J7ATT6_9ZZZZ</name>
<evidence type="ECO:0000256" key="4">
    <source>
        <dbReference type="ARBA" id="ARBA00022833"/>
    </source>
</evidence>
<keyword evidence="4" id="KW-0862">Zinc</keyword>
<dbReference type="EMBL" id="CAFABA010000158">
    <property type="protein sequence ID" value="CAB4836207.1"/>
    <property type="molecule type" value="Genomic_DNA"/>
</dbReference>
<dbReference type="SUPFAM" id="SSF50129">
    <property type="entry name" value="GroES-like"/>
    <property type="match status" value="1"/>
</dbReference>
<protein>
    <submittedName>
        <fullName evidence="8">Unannotated protein</fullName>
    </submittedName>
</protein>
<evidence type="ECO:0000256" key="1">
    <source>
        <dbReference type="ARBA" id="ARBA00001947"/>
    </source>
</evidence>
<dbReference type="AlphaFoldDB" id="A0A6J7ATT6"/>